<dbReference type="Proteomes" id="UP000799537">
    <property type="component" value="Unassembled WGS sequence"/>
</dbReference>
<comment type="subcellular location">
    <subcellularLocation>
        <location evidence="1">Nucleus</location>
    </subcellularLocation>
</comment>
<dbReference type="Pfam" id="PF00172">
    <property type="entry name" value="Zn_clus"/>
    <property type="match status" value="1"/>
</dbReference>
<dbReference type="EMBL" id="ML993583">
    <property type="protein sequence ID" value="KAF2171343.1"/>
    <property type="molecule type" value="Genomic_DNA"/>
</dbReference>
<proteinExistence type="predicted"/>
<accession>A0A6A6CXA3</accession>
<evidence type="ECO:0000256" key="3">
    <source>
        <dbReference type="ARBA" id="ARBA00023015"/>
    </source>
</evidence>
<keyword evidence="6" id="KW-0539">Nucleus</keyword>
<dbReference type="SMART" id="SM00066">
    <property type="entry name" value="GAL4"/>
    <property type="match status" value="1"/>
</dbReference>
<dbReference type="PANTHER" id="PTHR31845">
    <property type="entry name" value="FINGER DOMAIN PROTEIN, PUTATIVE-RELATED"/>
    <property type="match status" value="1"/>
</dbReference>
<evidence type="ECO:0000256" key="2">
    <source>
        <dbReference type="ARBA" id="ARBA00022723"/>
    </source>
</evidence>
<name>A0A6A6CXA3_ZASCE</name>
<dbReference type="PROSITE" id="PS00463">
    <property type="entry name" value="ZN2_CY6_FUNGAL_1"/>
    <property type="match status" value="1"/>
</dbReference>
<dbReference type="GO" id="GO:0006351">
    <property type="term" value="P:DNA-templated transcription"/>
    <property type="evidence" value="ECO:0007669"/>
    <property type="project" value="InterPro"/>
</dbReference>
<evidence type="ECO:0000313" key="9">
    <source>
        <dbReference type="Proteomes" id="UP000799537"/>
    </source>
</evidence>
<feature type="domain" description="Zn(2)-C6 fungal-type" evidence="7">
    <location>
        <begin position="9"/>
        <end position="42"/>
    </location>
</feature>
<keyword evidence="5" id="KW-0804">Transcription</keyword>
<dbReference type="GeneID" id="54557778"/>
<dbReference type="GO" id="GO:0000976">
    <property type="term" value="F:transcription cis-regulatory region binding"/>
    <property type="evidence" value="ECO:0007669"/>
    <property type="project" value="TreeGrafter"/>
</dbReference>
<sequence length="572" mass="63921">MPPKSKLAACVNCRQMKLKCDAHELFPACCTRCEKQGLRCSIDPSFRRTAKRERFKALEKEVERLQSNHTVSVSPCASVEPETNGLPDAVPPIPVPLPESLWVGDVEISTSLVWELFDIYYQHYHPRFPVLCGRECLPNWYNKCPLLLGTTLCVAAENRTQYAPLRDKLVPSVQRLAMDTIGAARNPCLTVQALLLLSWWPLSLDASVLNPSWAYCGLATHTALQFGLHRSQRPGDFRYGFVPNEHSRNAMSRTWLVSFIVNQSVSSYLGVPATTPIDHTILSAVGGTESSLSPVLQQYLEIVYYDYQFTQVLGNSGLSPTGQTPDPSGLVQSFDRNLHALNLKRRLEWSNATEIAFLKTRLSLQCFACSKILGPTSKTTTHPDPCNTTVISEAERCAERIITLASRELELVEQASSDVRTAMTKSIFFLLKLSATKHSTVNQDLVKDSLRQAWNAYRKASVRRTDQYARICAIIEYLSGVGGQDHEFTTTMQVESRIGANFSYDTAWAARARFPKHVVDMRPLDYTAAAESQQPLAAPGDQPEDLLMDPDLMADLFGSDLLGWDFNELHAR</sequence>
<dbReference type="GO" id="GO:0000981">
    <property type="term" value="F:DNA-binding transcription factor activity, RNA polymerase II-specific"/>
    <property type="evidence" value="ECO:0007669"/>
    <property type="project" value="InterPro"/>
</dbReference>
<organism evidence="8 9">
    <name type="scientific">Zasmidium cellare ATCC 36951</name>
    <dbReference type="NCBI Taxonomy" id="1080233"/>
    <lineage>
        <taxon>Eukaryota</taxon>
        <taxon>Fungi</taxon>
        <taxon>Dikarya</taxon>
        <taxon>Ascomycota</taxon>
        <taxon>Pezizomycotina</taxon>
        <taxon>Dothideomycetes</taxon>
        <taxon>Dothideomycetidae</taxon>
        <taxon>Mycosphaerellales</taxon>
        <taxon>Mycosphaerellaceae</taxon>
        <taxon>Zasmidium</taxon>
    </lineage>
</organism>
<dbReference type="InterPro" id="IPR001138">
    <property type="entry name" value="Zn2Cys6_DnaBD"/>
</dbReference>
<dbReference type="PROSITE" id="PS50048">
    <property type="entry name" value="ZN2_CY6_FUNGAL_2"/>
    <property type="match status" value="1"/>
</dbReference>
<keyword evidence="9" id="KW-1185">Reference proteome</keyword>
<dbReference type="PANTHER" id="PTHR31845:SF21">
    <property type="entry name" value="REGULATORY PROTEIN LEU3"/>
    <property type="match status" value="1"/>
</dbReference>
<protein>
    <recommendedName>
        <fullName evidence="7">Zn(2)-C6 fungal-type domain-containing protein</fullName>
    </recommendedName>
</protein>
<dbReference type="CDD" id="cd12148">
    <property type="entry name" value="fungal_TF_MHR"/>
    <property type="match status" value="1"/>
</dbReference>
<dbReference type="CDD" id="cd00067">
    <property type="entry name" value="GAL4"/>
    <property type="match status" value="1"/>
</dbReference>
<evidence type="ECO:0000256" key="5">
    <source>
        <dbReference type="ARBA" id="ARBA00023163"/>
    </source>
</evidence>
<evidence type="ECO:0000256" key="4">
    <source>
        <dbReference type="ARBA" id="ARBA00023125"/>
    </source>
</evidence>
<evidence type="ECO:0000256" key="1">
    <source>
        <dbReference type="ARBA" id="ARBA00004123"/>
    </source>
</evidence>
<dbReference type="AlphaFoldDB" id="A0A6A6CXA3"/>
<evidence type="ECO:0000313" key="8">
    <source>
        <dbReference type="EMBL" id="KAF2171343.1"/>
    </source>
</evidence>
<dbReference type="Gene3D" id="4.10.240.10">
    <property type="entry name" value="Zn(2)-C6 fungal-type DNA-binding domain"/>
    <property type="match status" value="1"/>
</dbReference>
<gene>
    <name evidence="8" type="ORF">M409DRAFT_18460</name>
</gene>
<dbReference type="InterPro" id="IPR036864">
    <property type="entry name" value="Zn2-C6_fun-type_DNA-bd_sf"/>
</dbReference>
<dbReference type="RefSeq" id="XP_033672232.1">
    <property type="nucleotide sequence ID" value="XM_033804506.1"/>
</dbReference>
<keyword evidence="4" id="KW-0238">DNA-binding</keyword>
<keyword evidence="3" id="KW-0805">Transcription regulation</keyword>
<dbReference type="InterPro" id="IPR007219">
    <property type="entry name" value="XnlR_reg_dom"/>
</dbReference>
<dbReference type="SUPFAM" id="SSF57701">
    <property type="entry name" value="Zn2/Cys6 DNA-binding domain"/>
    <property type="match status" value="1"/>
</dbReference>
<dbReference type="InterPro" id="IPR051089">
    <property type="entry name" value="prtT"/>
</dbReference>
<keyword evidence="2" id="KW-0479">Metal-binding</keyword>
<reference evidence="8" key="1">
    <citation type="journal article" date="2020" name="Stud. Mycol.">
        <title>101 Dothideomycetes genomes: a test case for predicting lifestyles and emergence of pathogens.</title>
        <authorList>
            <person name="Haridas S."/>
            <person name="Albert R."/>
            <person name="Binder M."/>
            <person name="Bloem J."/>
            <person name="Labutti K."/>
            <person name="Salamov A."/>
            <person name="Andreopoulos B."/>
            <person name="Baker S."/>
            <person name="Barry K."/>
            <person name="Bills G."/>
            <person name="Bluhm B."/>
            <person name="Cannon C."/>
            <person name="Castanera R."/>
            <person name="Culley D."/>
            <person name="Daum C."/>
            <person name="Ezra D."/>
            <person name="Gonzalez J."/>
            <person name="Henrissat B."/>
            <person name="Kuo A."/>
            <person name="Liang C."/>
            <person name="Lipzen A."/>
            <person name="Lutzoni F."/>
            <person name="Magnuson J."/>
            <person name="Mondo S."/>
            <person name="Nolan M."/>
            <person name="Ohm R."/>
            <person name="Pangilinan J."/>
            <person name="Park H.-J."/>
            <person name="Ramirez L."/>
            <person name="Alfaro M."/>
            <person name="Sun H."/>
            <person name="Tritt A."/>
            <person name="Yoshinaga Y."/>
            <person name="Zwiers L.-H."/>
            <person name="Turgeon B."/>
            <person name="Goodwin S."/>
            <person name="Spatafora J."/>
            <person name="Crous P."/>
            <person name="Grigoriev I."/>
        </authorList>
    </citation>
    <scope>NUCLEOTIDE SEQUENCE</scope>
    <source>
        <strain evidence="8">ATCC 36951</strain>
    </source>
</reference>
<evidence type="ECO:0000256" key="6">
    <source>
        <dbReference type="ARBA" id="ARBA00023242"/>
    </source>
</evidence>
<dbReference type="GO" id="GO:0005634">
    <property type="term" value="C:nucleus"/>
    <property type="evidence" value="ECO:0007669"/>
    <property type="project" value="UniProtKB-SubCell"/>
</dbReference>
<dbReference type="GO" id="GO:0008270">
    <property type="term" value="F:zinc ion binding"/>
    <property type="evidence" value="ECO:0007669"/>
    <property type="project" value="InterPro"/>
</dbReference>
<evidence type="ECO:0000259" key="7">
    <source>
        <dbReference type="PROSITE" id="PS50048"/>
    </source>
</evidence>
<dbReference type="Pfam" id="PF04082">
    <property type="entry name" value="Fungal_trans"/>
    <property type="match status" value="1"/>
</dbReference>
<dbReference type="OrthoDB" id="3163292at2759"/>